<dbReference type="RefSeq" id="XP_035340291.1">
    <property type="nucleotide sequence ID" value="XM_035484398.1"/>
</dbReference>
<evidence type="ECO:0000256" key="2">
    <source>
        <dbReference type="SAM" id="SignalP"/>
    </source>
</evidence>
<dbReference type="PROSITE" id="PS50181">
    <property type="entry name" value="FBOX"/>
    <property type="match status" value="1"/>
</dbReference>
<evidence type="ECO:0000313" key="4">
    <source>
        <dbReference type="EMBL" id="QKX54112.1"/>
    </source>
</evidence>
<reference evidence="5" key="1">
    <citation type="submission" date="2020-06" db="EMBL/GenBank/DDBJ databases">
        <title>A chromosome-scale genome assembly of Talaromyces rugulosus W13939.</title>
        <authorList>
            <person name="Wang B."/>
            <person name="Guo L."/>
            <person name="Ye K."/>
            <person name="Wang L."/>
        </authorList>
    </citation>
    <scope>NUCLEOTIDE SEQUENCE [LARGE SCALE GENOMIC DNA]</scope>
    <source>
        <strain evidence="5">W13939</strain>
    </source>
</reference>
<dbReference type="EMBL" id="CP055898">
    <property type="protein sequence ID" value="QKX54112.1"/>
    <property type="molecule type" value="Genomic_DNA"/>
</dbReference>
<gene>
    <name evidence="4" type="ORF">TRUGW13939_01195</name>
</gene>
<proteinExistence type="predicted"/>
<protein>
    <recommendedName>
        <fullName evidence="3">F-box domain-containing protein</fullName>
    </recommendedName>
</protein>
<feature type="region of interest" description="Disordered" evidence="1">
    <location>
        <begin position="436"/>
        <end position="481"/>
    </location>
</feature>
<evidence type="ECO:0000259" key="3">
    <source>
        <dbReference type="PROSITE" id="PS50181"/>
    </source>
</evidence>
<dbReference type="Pfam" id="PF00646">
    <property type="entry name" value="F-box"/>
    <property type="match status" value="1"/>
</dbReference>
<dbReference type="OrthoDB" id="5279008at2759"/>
<dbReference type="Proteomes" id="UP000509510">
    <property type="component" value="Chromosome I"/>
</dbReference>
<feature type="compositionally biased region" description="Acidic residues" evidence="1">
    <location>
        <begin position="440"/>
        <end position="481"/>
    </location>
</feature>
<dbReference type="KEGG" id="trg:TRUGW13939_01195"/>
<dbReference type="InterPro" id="IPR001810">
    <property type="entry name" value="F-box_dom"/>
</dbReference>
<accession>A0A7H8QK91</accession>
<organism evidence="4 5">
    <name type="scientific">Talaromyces rugulosus</name>
    <name type="common">Penicillium rugulosum</name>
    <dbReference type="NCBI Taxonomy" id="121627"/>
    <lineage>
        <taxon>Eukaryota</taxon>
        <taxon>Fungi</taxon>
        <taxon>Dikarya</taxon>
        <taxon>Ascomycota</taxon>
        <taxon>Pezizomycotina</taxon>
        <taxon>Eurotiomycetes</taxon>
        <taxon>Eurotiomycetidae</taxon>
        <taxon>Eurotiales</taxon>
        <taxon>Trichocomaceae</taxon>
        <taxon>Talaromyces</taxon>
        <taxon>Talaromyces sect. Islandici</taxon>
    </lineage>
</organism>
<feature type="chain" id="PRO_5028887578" description="F-box domain-containing protein" evidence="2">
    <location>
        <begin position="18"/>
        <end position="481"/>
    </location>
</feature>
<keyword evidence="5" id="KW-1185">Reference proteome</keyword>
<dbReference type="AlphaFoldDB" id="A0A7H8QK91"/>
<evidence type="ECO:0000256" key="1">
    <source>
        <dbReference type="SAM" id="MobiDB-lite"/>
    </source>
</evidence>
<feature type="domain" description="F-box" evidence="3">
    <location>
        <begin position="1"/>
        <end position="50"/>
    </location>
</feature>
<keyword evidence="2" id="KW-0732">Signal</keyword>
<name>A0A7H8QK91_TALRU</name>
<sequence length="481" mass="54461">MPSLLTLPLELLVVVSTHLSTKDLGFLRLTCKQVEQSLYSWFAGEFFTKKQFMLTHKSLQTLIDISKHGRLSKQVTHVILATNMYQAVPHVPYTFRDADAATSWAQGVYDQQSLMSTGYDRDMLTEAFEKLENLQVVGIRDFNSNNRHRDGTSWSSWGAPTILRETGIELPFASSQVSNVATSFLAHIFQTLIYALARAGRSPREIEVLLRKEPLPDSAFHFPAFLTPSVTPVLQNLETLLISTDRIPTHNPGHSSINRPFLCQFLRQTYNIRHLRINFNKYQPGYTKVFLEWLGQPAVGAGAAPIRILDPPSIALTHLKKLELGQMAIWPSYMLKVIEKFASTLKDFCLWKTNIARPAAHSNVTVDFLNSLADMRQLCLTHFKLGFLQQDGLFIGFKNRGLEDAPYDKIREYTGDNMSHFIRGLINDIVIQQPGRSYVDDSDDSDDSDDGSNDEDNEDSDMPDEDGDSENDEFDEDSEDE</sequence>
<dbReference type="GeneID" id="55988708"/>
<evidence type="ECO:0000313" key="5">
    <source>
        <dbReference type="Proteomes" id="UP000509510"/>
    </source>
</evidence>
<feature type="signal peptide" evidence="2">
    <location>
        <begin position="1"/>
        <end position="17"/>
    </location>
</feature>